<keyword evidence="1" id="KW-0732">Signal</keyword>
<proteinExistence type="predicted"/>
<evidence type="ECO:0000313" key="3">
    <source>
        <dbReference type="EMBL" id="MCI1187594.1"/>
    </source>
</evidence>
<dbReference type="Gene3D" id="3.30.1150.10">
    <property type="match status" value="1"/>
</dbReference>
<dbReference type="GO" id="GO:0055085">
    <property type="term" value="P:transmembrane transport"/>
    <property type="evidence" value="ECO:0007669"/>
    <property type="project" value="InterPro"/>
</dbReference>
<organism evidence="3 4">
    <name type="scientific">Hymenobacter cyanobacteriorum</name>
    <dbReference type="NCBI Taxonomy" id="2926463"/>
    <lineage>
        <taxon>Bacteria</taxon>
        <taxon>Pseudomonadati</taxon>
        <taxon>Bacteroidota</taxon>
        <taxon>Cytophagia</taxon>
        <taxon>Cytophagales</taxon>
        <taxon>Hymenobacteraceae</taxon>
        <taxon>Hymenobacter</taxon>
    </lineage>
</organism>
<dbReference type="SUPFAM" id="SSF74653">
    <property type="entry name" value="TolA/TonB C-terminal domain"/>
    <property type="match status" value="1"/>
</dbReference>
<evidence type="ECO:0000256" key="1">
    <source>
        <dbReference type="SAM" id="SignalP"/>
    </source>
</evidence>
<sequence length="274" mass="30777">MNKFWGVLRALPGLLLAAAPAVAQTEPETASAPVPKTVEYYSAAHRRLPSAEGASYRLETTRRDSLVGTVRKYDAAGKLQSITAYGHLRLKIRHGASTTWYPSGQLHTKEDYLAGQRHGELLVYYPDATLRRRDRYVRATRTAGECFGPDGQPVPYFDYLQPPVYSEGAGDMQAVAHAAVHKGVFPEVVAQMGMDARILVRFTVNEQGRVEQVHAMPWKPQHTYPRHVLDGFQRLQQEAEWNVAHLKAFRPALLDGEPVAYELTVPINFRVWDN</sequence>
<dbReference type="SUPFAM" id="SSF82185">
    <property type="entry name" value="Histone H3 K4-specific methyltransferase SET7/9 N-terminal domain"/>
    <property type="match status" value="1"/>
</dbReference>
<accession>A0A9X1VEB6</accession>
<keyword evidence="4" id="KW-1185">Reference proteome</keyword>
<evidence type="ECO:0000259" key="2">
    <source>
        <dbReference type="PROSITE" id="PS52015"/>
    </source>
</evidence>
<protein>
    <recommendedName>
        <fullName evidence="2">TonB C-terminal domain-containing protein</fullName>
    </recommendedName>
</protein>
<dbReference type="Proteomes" id="UP001139193">
    <property type="component" value="Unassembled WGS sequence"/>
</dbReference>
<dbReference type="InterPro" id="IPR011652">
    <property type="entry name" value="MORN_2"/>
</dbReference>
<feature type="domain" description="TonB C-terminal" evidence="2">
    <location>
        <begin position="170"/>
        <end position="274"/>
    </location>
</feature>
<dbReference type="AlphaFoldDB" id="A0A9X1VEB6"/>
<feature type="signal peptide" evidence="1">
    <location>
        <begin position="1"/>
        <end position="23"/>
    </location>
</feature>
<dbReference type="Gene3D" id="2.20.110.10">
    <property type="entry name" value="Histone H3 K4-specific methyltransferase SET7/9 N-terminal domain"/>
    <property type="match status" value="1"/>
</dbReference>
<comment type="caution">
    <text evidence="3">The sequence shown here is derived from an EMBL/GenBank/DDBJ whole genome shotgun (WGS) entry which is preliminary data.</text>
</comment>
<reference evidence="3" key="1">
    <citation type="submission" date="2022-03" db="EMBL/GenBank/DDBJ databases">
        <title>Bacterial whole genome sequence for Hymenobacter sp. DH14.</title>
        <authorList>
            <person name="Le V."/>
        </authorList>
    </citation>
    <scope>NUCLEOTIDE SEQUENCE</scope>
    <source>
        <strain evidence="3">DH14</strain>
    </source>
</reference>
<dbReference type="PROSITE" id="PS52015">
    <property type="entry name" value="TONB_CTD"/>
    <property type="match status" value="1"/>
</dbReference>
<evidence type="ECO:0000313" key="4">
    <source>
        <dbReference type="Proteomes" id="UP001139193"/>
    </source>
</evidence>
<name>A0A9X1VEB6_9BACT</name>
<dbReference type="Pfam" id="PF07661">
    <property type="entry name" value="MORN_2"/>
    <property type="match status" value="1"/>
</dbReference>
<dbReference type="EMBL" id="JALBGC010000002">
    <property type="protein sequence ID" value="MCI1187594.1"/>
    <property type="molecule type" value="Genomic_DNA"/>
</dbReference>
<feature type="chain" id="PRO_5040885238" description="TonB C-terminal domain-containing protein" evidence="1">
    <location>
        <begin position="24"/>
        <end position="274"/>
    </location>
</feature>
<dbReference type="InterPro" id="IPR037682">
    <property type="entry name" value="TonB_C"/>
</dbReference>
<gene>
    <name evidence="3" type="ORF">MON38_09195</name>
</gene>
<dbReference type="RefSeq" id="WP_241935858.1">
    <property type="nucleotide sequence ID" value="NZ_JALBGC010000002.1"/>
</dbReference>